<comment type="cofactor">
    <cofactor evidence="1">
        <name>heme</name>
        <dbReference type="ChEBI" id="CHEBI:30413"/>
    </cofactor>
</comment>
<dbReference type="GO" id="GO:0020037">
    <property type="term" value="F:heme binding"/>
    <property type="evidence" value="ECO:0007669"/>
    <property type="project" value="InterPro"/>
</dbReference>
<dbReference type="SUPFAM" id="SSF48264">
    <property type="entry name" value="Cytochrome P450"/>
    <property type="match status" value="1"/>
</dbReference>
<evidence type="ECO:0000256" key="4">
    <source>
        <dbReference type="ARBA" id="ARBA00023004"/>
    </source>
</evidence>
<keyword evidence="6" id="KW-0808">Transferase</keyword>
<dbReference type="OrthoDB" id="10005898at2759"/>
<dbReference type="Pfam" id="PF00067">
    <property type="entry name" value="p450"/>
    <property type="match status" value="1"/>
</dbReference>
<evidence type="ECO:0000256" key="5">
    <source>
        <dbReference type="RuleBase" id="RU000461"/>
    </source>
</evidence>
<dbReference type="GO" id="GO:0005506">
    <property type="term" value="F:iron ion binding"/>
    <property type="evidence" value="ECO:0007669"/>
    <property type="project" value="InterPro"/>
</dbReference>
<proteinExistence type="inferred from homology"/>
<evidence type="ECO:0000256" key="3">
    <source>
        <dbReference type="ARBA" id="ARBA00022723"/>
    </source>
</evidence>
<dbReference type="PANTHER" id="PTHR24305:SF229">
    <property type="entry name" value="P450, PUTATIVE (EUROFUNG)-RELATED"/>
    <property type="match status" value="1"/>
</dbReference>
<dbReference type="InterPro" id="IPR050121">
    <property type="entry name" value="Cytochrome_P450_monoxygenase"/>
</dbReference>
<keyword evidence="7" id="KW-1185">Reference proteome</keyword>
<dbReference type="GO" id="GO:0008168">
    <property type="term" value="F:methyltransferase activity"/>
    <property type="evidence" value="ECO:0007669"/>
    <property type="project" value="UniProtKB-KW"/>
</dbReference>
<dbReference type="InterPro" id="IPR036396">
    <property type="entry name" value="Cyt_P450_sf"/>
</dbReference>
<gene>
    <name evidence="6" type="ORF">FALBO_4591</name>
</gene>
<dbReference type="InterPro" id="IPR001128">
    <property type="entry name" value="Cyt_P450"/>
</dbReference>
<keyword evidence="5" id="KW-0503">Monooxygenase</keyword>
<evidence type="ECO:0000313" key="7">
    <source>
        <dbReference type="Proteomes" id="UP000554235"/>
    </source>
</evidence>
<dbReference type="GO" id="GO:0016705">
    <property type="term" value="F:oxidoreductase activity, acting on paired donors, with incorporation or reduction of molecular oxygen"/>
    <property type="evidence" value="ECO:0007669"/>
    <property type="project" value="InterPro"/>
</dbReference>
<evidence type="ECO:0000313" key="6">
    <source>
        <dbReference type="EMBL" id="KAF4468535.1"/>
    </source>
</evidence>
<dbReference type="Proteomes" id="UP000554235">
    <property type="component" value="Unassembled WGS sequence"/>
</dbReference>
<dbReference type="GO" id="GO:0032259">
    <property type="term" value="P:methylation"/>
    <property type="evidence" value="ECO:0007669"/>
    <property type="project" value="UniProtKB-KW"/>
</dbReference>
<keyword evidence="5" id="KW-0560">Oxidoreductase</keyword>
<evidence type="ECO:0000256" key="2">
    <source>
        <dbReference type="ARBA" id="ARBA00022617"/>
    </source>
</evidence>
<dbReference type="AlphaFoldDB" id="A0A8H4LF74"/>
<dbReference type="InterPro" id="IPR017972">
    <property type="entry name" value="Cyt_P450_CS"/>
</dbReference>
<keyword evidence="2 5" id="KW-0349">Heme</keyword>
<keyword evidence="6" id="KW-0489">Methyltransferase</keyword>
<dbReference type="PANTHER" id="PTHR24305">
    <property type="entry name" value="CYTOCHROME P450"/>
    <property type="match status" value="1"/>
</dbReference>
<dbReference type="Gene3D" id="1.10.630.10">
    <property type="entry name" value="Cytochrome P450"/>
    <property type="match status" value="1"/>
</dbReference>
<comment type="similarity">
    <text evidence="5">Belongs to the cytochrome P450 family.</text>
</comment>
<comment type="caution">
    <text evidence="6">The sequence shown here is derived from an EMBL/GenBank/DDBJ whole genome shotgun (WGS) entry which is preliminary data.</text>
</comment>
<sequence>MRVHPSVGLTLPRHVPKGGCQIAGEWFPEGTRVGVNAAVIHFNKDIFGHDAEKFNPDRWFREGAANMDRYMFQFGGGSRTCIGKNISLCEMYKLVPQLLLSFDLEDMGTEWTTHNYWLNKLSKVFTWKGLEVEMNPVLPVSARADRAIAKLHRAIYSRNGLDVTLLFTGEVARLLTVVLVLIHQSTQGAQQSRLPGGAVKYALSKIPRTWGLGKAFASCSGQASTRMRALSDILEEWQMMHRLCGLLDVWASVKELVWRSTTDAHKEPTQRLKFWIEALQSLSLTSFHVCEATALLSSKRFLAWSEPMQERLSYLSIRSWAAFTFLDLARLLLDKPKLDASESKVHDNRNIAWRKEFLRTLAWAPVTVHWGLRGGLLPEIIASLLAVYATSGLMEEVWQDIA</sequence>
<dbReference type="GO" id="GO:0004497">
    <property type="term" value="F:monooxygenase activity"/>
    <property type="evidence" value="ECO:0007669"/>
    <property type="project" value="UniProtKB-KW"/>
</dbReference>
<dbReference type="EMBL" id="JAADYS010000600">
    <property type="protein sequence ID" value="KAF4468535.1"/>
    <property type="molecule type" value="Genomic_DNA"/>
</dbReference>
<evidence type="ECO:0000256" key="1">
    <source>
        <dbReference type="ARBA" id="ARBA00001971"/>
    </source>
</evidence>
<keyword evidence="3 5" id="KW-0479">Metal-binding</keyword>
<protein>
    <submittedName>
        <fullName evidence="6">Pisatin demethylase</fullName>
    </submittedName>
</protein>
<organism evidence="6 7">
    <name type="scientific">Fusarium albosuccineum</name>
    <dbReference type="NCBI Taxonomy" id="1237068"/>
    <lineage>
        <taxon>Eukaryota</taxon>
        <taxon>Fungi</taxon>
        <taxon>Dikarya</taxon>
        <taxon>Ascomycota</taxon>
        <taxon>Pezizomycotina</taxon>
        <taxon>Sordariomycetes</taxon>
        <taxon>Hypocreomycetidae</taxon>
        <taxon>Hypocreales</taxon>
        <taxon>Nectriaceae</taxon>
        <taxon>Fusarium</taxon>
        <taxon>Fusarium decemcellulare species complex</taxon>
    </lineage>
</organism>
<reference evidence="6 7" key="1">
    <citation type="submission" date="2020-01" db="EMBL/GenBank/DDBJ databases">
        <title>Identification and distribution of gene clusters putatively required for synthesis of sphingolipid metabolism inhibitors in phylogenetically diverse species of the filamentous fungus Fusarium.</title>
        <authorList>
            <person name="Kim H.-S."/>
            <person name="Busman M."/>
            <person name="Brown D.W."/>
            <person name="Divon H."/>
            <person name="Uhlig S."/>
            <person name="Proctor R.H."/>
        </authorList>
    </citation>
    <scope>NUCLEOTIDE SEQUENCE [LARGE SCALE GENOMIC DNA]</scope>
    <source>
        <strain evidence="6 7">NRRL 20459</strain>
    </source>
</reference>
<dbReference type="PROSITE" id="PS00086">
    <property type="entry name" value="CYTOCHROME_P450"/>
    <property type="match status" value="1"/>
</dbReference>
<accession>A0A8H4LF74</accession>
<name>A0A8H4LF74_9HYPO</name>
<keyword evidence="4 5" id="KW-0408">Iron</keyword>